<dbReference type="AlphaFoldDB" id="A0A432ZFA9"/>
<comment type="caution">
    <text evidence="4">The sequence shown here is derived from an EMBL/GenBank/DDBJ whole genome shotgun (WGS) entry which is preliminary data.</text>
</comment>
<dbReference type="OrthoDB" id="6192037at2"/>
<dbReference type="Gene3D" id="2.130.10.10">
    <property type="entry name" value="YVTN repeat-like/Quinoprotein amine dehydrogenase"/>
    <property type="match status" value="1"/>
</dbReference>
<organism evidence="4 5">
    <name type="scientific">Idiomarina tyrosinivorans</name>
    <dbReference type="NCBI Taxonomy" id="1445662"/>
    <lineage>
        <taxon>Bacteria</taxon>
        <taxon>Pseudomonadati</taxon>
        <taxon>Pseudomonadota</taxon>
        <taxon>Gammaproteobacteria</taxon>
        <taxon>Alteromonadales</taxon>
        <taxon>Idiomarinaceae</taxon>
        <taxon>Idiomarina</taxon>
    </lineage>
</organism>
<evidence type="ECO:0000256" key="1">
    <source>
        <dbReference type="ARBA" id="ARBA00022574"/>
    </source>
</evidence>
<dbReference type="PROSITE" id="PS50294">
    <property type="entry name" value="WD_REPEATS_REGION"/>
    <property type="match status" value="1"/>
</dbReference>
<dbReference type="PROSITE" id="PS00678">
    <property type="entry name" value="WD_REPEATS_1"/>
    <property type="match status" value="1"/>
</dbReference>
<sequence>MALPKMLGFVSVVVTLLLAGCQPAPDLIAQRLHSNTGSYVADIADDASFSVVAADNLGVALWQDKANQPRFRWLIDANGMEQIMSVDISADGSVVAAANRHTFSLWRVEDGEQLGYWKINDGEIEQVVVSDKGSTIVLAKGDGTQIAFNPLSGRRIEFYGHKERINGLAISPNGFYVLSGSNDFKALLWDTRSGQVIRSWQHESRVTQVALQEDGEFAFTADSKDNARIWSIASGKKVSQLQFFDRQRIFSAARFGHEGKYLLTGSPSRRITIWRTSDGEALRHWRASLPEDTPQPASAALLSVAVNPKATVIMTENSAGLAEWWNINLASQEEP</sequence>
<dbReference type="InterPro" id="IPR001680">
    <property type="entry name" value="WD40_rpt"/>
</dbReference>
<name>A0A432ZFA9_9GAMM</name>
<protein>
    <submittedName>
        <fullName evidence="4">Uncharacterized protein</fullName>
    </submittedName>
</protein>
<dbReference type="PROSITE" id="PS50082">
    <property type="entry name" value="WD_REPEATS_2"/>
    <property type="match status" value="2"/>
</dbReference>
<feature type="repeat" description="WD" evidence="3">
    <location>
        <begin position="199"/>
        <end position="240"/>
    </location>
</feature>
<dbReference type="SMART" id="SM00320">
    <property type="entry name" value="WD40"/>
    <property type="match status" value="3"/>
</dbReference>
<dbReference type="InterPro" id="IPR015943">
    <property type="entry name" value="WD40/YVTN_repeat-like_dom_sf"/>
</dbReference>
<dbReference type="PROSITE" id="PS51257">
    <property type="entry name" value="PROKAR_LIPOPROTEIN"/>
    <property type="match status" value="1"/>
</dbReference>
<dbReference type="Pfam" id="PF00400">
    <property type="entry name" value="WD40"/>
    <property type="match status" value="2"/>
</dbReference>
<evidence type="ECO:0000313" key="5">
    <source>
        <dbReference type="Proteomes" id="UP000287996"/>
    </source>
</evidence>
<evidence type="ECO:0000313" key="4">
    <source>
        <dbReference type="EMBL" id="RUO76589.1"/>
    </source>
</evidence>
<dbReference type="PANTHER" id="PTHR44019:SF8">
    <property type="entry name" value="POC1 CENTRIOLAR PROTEIN HOMOLOG"/>
    <property type="match status" value="1"/>
</dbReference>
<dbReference type="SUPFAM" id="SSF50998">
    <property type="entry name" value="Quinoprotein alcohol dehydrogenase-like"/>
    <property type="match status" value="1"/>
</dbReference>
<dbReference type="InterPro" id="IPR019775">
    <property type="entry name" value="WD40_repeat_CS"/>
</dbReference>
<proteinExistence type="predicted"/>
<dbReference type="EMBL" id="PIQH01000013">
    <property type="protein sequence ID" value="RUO76589.1"/>
    <property type="molecule type" value="Genomic_DNA"/>
</dbReference>
<feature type="repeat" description="WD" evidence="3">
    <location>
        <begin position="158"/>
        <end position="199"/>
    </location>
</feature>
<dbReference type="PANTHER" id="PTHR44019">
    <property type="entry name" value="WD REPEAT-CONTAINING PROTEIN 55"/>
    <property type="match status" value="1"/>
</dbReference>
<evidence type="ECO:0000256" key="2">
    <source>
        <dbReference type="ARBA" id="ARBA00022737"/>
    </source>
</evidence>
<dbReference type="RefSeq" id="WP_126842709.1">
    <property type="nucleotide sequence ID" value="NZ_PIQH01000013.1"/>
</dbReference>
<reference evidence="4 5" key="1">
    <citation type="journal article" date="2011" name="Front. Microbiol.">
        <title>Genomic signatures of strain selection and enhancement in Bacillus atrophaeus var. globigii, a historical biowarfare simulant.</title>
        <authorList>
            <person name="Gibbons H.S."/>
            <person name="Broomall S.M."/>
            <person name="McNew L.A."/>
            <person name="Daligault H."/>
            <person name="Chapman C."/>
            <person name="Bruce D."/>
            <person name="Karavis M."/>
            <person name="Krepps M."/>
            <person name="McGregor P.A."/>
            <person name="Hong C."/>
            <person name="Park K.H."/>
            <person name="Akmal A."/>
            <person name="Feldman A."/>
            <person name="Lin J.S."/>
            <person name="Chang W.E."/>
            <person name="Higgs B.W."/>
            <person name="Demirev P."/>
            <person name="Lindquist J."/>
            <person name="Liem A."/>
            <person name="Fochler E."/>
            <person name="Read T.D."/>
            <person name="Tapia R."/>
            <person name="Johnson S."/>
            <person name="Bishop-Lilly K.A."/>
            <person name="Detter C."/>
            <person name="Han C."/>
            <person name="Sozhamannan S."/>
            <person name="Rosenzweig C.N."/>
            <person name="Skowronski E.W."/>
        </authorList>
    </citation>
    <scope>NUCLEOTIDE SEQUENCE [LARGE SCALE GENOMIC DNA]</scope>
    <source>
        <strain evidence="4 5">CC-PW-9</strain>
    </source>
</reference>
<dbReference type="Proteomes" id="UP000287996">
    <property type="component" value="Unassembled WGS sequence"/>
</dbReference>
<dbReference type="InterPro" id="IPR011047">
    <property type="entry name" value="Quinoprotein_ADH-like_sf"/>
</dbReference>
<accession>A0A432ZFA9</accession>
<keyword evidence="2" id="KW-0677">Repeat</keyword>
<keyword evidence="5" id="KW-1185">Reference proteome</keyword>
<evidence type="ECO:0000256" key="3">
    <source>
        <dbReference type="PROSITE-ProRule" id="PRU00221"/>
    </source>
</evidence>
<gene>
    <name evidence="4" type="ORF">CWI84_11360</name>
</gene>
<dbReference type="InterPro" id="IPR050505">
    <property type="entry name" value="WDR55/POC1"/>
</dbReference>
<keyword evidence="1 3" id="KW-0853">WD repeat</keyword>